<dbReference type="NCBIfam" id="TIGR01256">
    <property type="entry name" value="modA"/>
    <property type="match status" value="1"/>
</dbReference>
<dbReference type="Proteomes" id="UP001056291">
    <property type="component" value="Chromosome"/>
</dbReference>
<dbReference type="PANTHER" id="PTHR30632:SF17">
    <property type="entry name" value="MOLYBDATE-BINDING PROTEIN MODA"/>
    <property type="match status" value="1"/>
</dbReference>
<dbReference type="InterPro" id="IPR050682">
    <property type="entry name" value="ModA/WtpA"/>
</dbReference>
<dbReference type="Gene3D" id="3.40.190.10">
    <property type="entry name" value="Periplasmic binding protein-like II"/>
    <property type="match status" value="2"/>
</dbReference>
<name>A0ABY4W6A3_9PROT</name>
<reference evidence="4" key="1">
    <citation type="submission" date="2022-06" db="EMBL/GenBank/DDBJ databases">
        <title>Sneathiella actinostolidae sp. nov., isolated from a sea anemonein the Western Pacific Ocean.</title>
        <authorList>
            <person name="Wei M.J."/>
        </authorList>
    </citation>
    <scope>NUCLEOTIDE SEQUENCE</scope>
    <source>
        <strain evidence="4">PHK-P5</strain>
    </source>
</reference>
<evidence type="ECO:0000256" key="1">
    <source>
        <dbReference type="ARBA" id="ARBA00009175"/>
    </source>
</evidence>
<evidence type="ECO:0000313" key="5">
    <source>
        <dbReference type="Proteomes" id="UP001056291"/>
    </source>
</evidence>
<dbReference type="Pfam" id="PF13531">
    <property type="entry name" value="SBP_bac_11"/>
    <property type="match status" value="1"/>
</dbReference>
<keyword evidence="2" id="KW-0479">Metal-binding</keyword>
<evidence type="ECO:0000313" key="4">
    <source>
        <dbReference type="EMBL" id="USG62386.1"/>
    </source>
</evidence>
<organism evidence="4 5">
    <name type="scientific">Sneathiella marina</name>
    <dbReference type="NCBI Taxonomy" id="2950108"/>
    <lineage>
        <taxon>Bacteria</taxon>
        <taxon>Pseudomonadati</taxon>
        <taxon>Pseudomonadota</taxon>
        <taxon>Alphaproteobacteria</taxon>
        <taxon>Sneathiellales</taxon>
        <taxon>Sneathiellaceae</taxon>
        <taxon>Sneathiella</taxon>
    </lineage>
</organism>
<dbReference type="RefSeq" id="WP_251936094.1">
    <property type="nucleotide sequence ID" value="NZ_CP098747.1"/>
</dbReference>
<dbReference type="EMBL" id="CP098747">
    <property type="protein sequence ID" value="USG62386.1"/>
    <property type="molecule type" value="Genomic_DNA"/>
</dbReference>
<protein>
    <submittedName>
        <fullName evidence="4">Molybdate ABC transporter substrate-binding protein</fullName>
    </submittedName>
</protein>
<dbReference type="PIRSF" id="PIRSF004846">
    <property type="entry name" value="ModA"/>
    <property type="match status" value="1"/>
</dbReference>
<accession>A0ABY4W6A3</accession>
<dbReference type="SUPFAM" id="SSF53850">
    <property type="entry name" value="Periplasmic binding protein-like II"/>
    <property type="match status" value="1"/>
</dbReference>
<gene>
    <name evidence="4" type="primary">modA</name>
    <name evidence="4" type="ORF">NBZ79_05250</name>
</gene>
<keyword evidence="3" id="KW-0732">Signal</keyword>
<proteinExistence type="inferred from homology"/>
<evidence type="ECO:0000256" key="3">
    <source>
        <dbReference type="ARBA" id="ARBA00022729"/>
    </source>
</evidence>
<evidence type="ECO:0000256" key="2">
    <source>
        <dbReference type="ARBA" id="ARBA00022723"/>
    </source>
</evidence>
<comment type="similarity">
    <text evidence="1">Belongs to the bacterial solute-binding protein ModA family.</text>
</comment>
<sequence length="264" mass="29159">MPIGRLRFRNIFYKLLITAVIAVLCVRPAMSAERDIVVFAAASTTDVVSAIVVEFERRTGFQVTTSFASSGTLAKQVREGAPANIFISANKTWLDYLVNEKLLLEDGYKEIASNQLVLVAPKEERVVDPFIIDNLPEMLEGGFLAIGNPDHVPVGIYAKAALHSLKLWDALKGKYVALPNARAVTALVEREEVPFAVIYETDAKTSKNLKVVTTFPPDSYPAIIYGLGLIKDYDSHAAKEFVKFVLSPDGRDIFDQYGFVTLKN</sequence>
<keyword evidence="5" id="KW-1185">Reference proteome</keyword>
<dbReference type="InterPro" id="IPR005950">
    <property type="entry name" value="ModA"/>
</dbReference>
<dbReference type="PANTHER" id="PTHR30632">
    <property type="entry name" value="MOLYBDATE-BINDING PERIPLASMIC PROTEIN"/>
    <property type="match status" value="1"/>
</dbReference>